<dbReference type="InterPro" id="IPR022998">
    <property type="entry name" value="ThiamineP_synth_TenI"/>
</dbReference>
<dbReference type="FunFam" id="3.90.79.10:FF:000014">
    <property type="entry name" value="8-oxo-dGTP diphosphatase MutT"/>
    <property type="match status" value="1"/>
</dbReference>
<dbReference type="GO" id="GO:0006281">
    <property type="term" value="P:DNA repair"/>
    <property type="evidence" value="ECO:0007669"/>
    <property type="project" value="UniProtKB-KW"/>
</dbReference>
<evidence type="ECO:0000256" key="8">
    <source>
        <dbReference type="ARBA" id="ARBA00022842"/>
    </source>
</evidence>
<evidence type="ECO:0000256" key="16">
    <source>
        <dbReference type="ARBA" id="ARBA00042798"/>
    </source>
</evidence>
<comment type="catalytic activity">
    <reaction evidence="11">
        <text>8-oxo-GTP + H2O = 8-oxo-GMP + diphosphate + H(+)</text>
        <dbReference type="Rhea" id="RHEA:67616"/>
        <dbReference type="ChEBI" id="CHEBI:15377"/>
        <dbReference type="ChEBI" id="CHEBI:15378"/>
        <dbReference type="ChEBI" id="CHEBI:33019"/>
        <dbReference type="ChEBI" id="CHEBI:143553"/>
        <dbReference type="ChEBI" id="CHEBI:145694"/>
    </reaction>
</comment>
<feature type="domain" description="Nudix hydrolase" evidence="17">
    <location>
        <begin position="1"/>
        <end position="127"/>
    </location>
</feature>
<dbReference type="InterPro" id="IPR020476">
    <property type="entry name" value="Nudix_hydrolase"/>
</dbReference>
<comment type="cofactor">
    <cofactor evidence="1">
        <name>Mg(2+)</name>
        <dbReference type="ChEBI" id="CHEBI:18420"/>
    </cofactor>
</comment>
<dbReference type="PROSITE" id="PS00893">
    <property type="entry name" value="NUDIX_BOX"/>
    <property type="match status" value="1"/>
</dbReference>
<evidence type="ECO:0000259" key="17">
    <source>
        <dbReference type="PROSITE" id="PS51462"/>
    </source>
</evidence>
<name>A0A1T2LAA6_9GAMM</name>
<dbReference type="GO" id="GO:0006260">
    <property type="term" value="P:DNA replication"/>
    <property type="evidence" value="ECO:0007669"/>
    <property type="project" value="UniProtKB-KW"/>
</dbReference>
<evidence type="ECO:0000256" key="2">
    <source>
        <dbReference type="ARBA" id="ARBA00005582"/>
    </source>
</evidence>
<evidence type="ECO:0000256" key="14">
    <source>
        <dbReference type="ARBA" id="ARBA00041592"/>
    </source>
</evidence>
<dbReference type="PANTHER" id="PTHR47707">
    <property type="entry name" value="8-OXO-DGTP DIPHOSPHATASE"/>
    <property type="match status" value="1"/>
</dbReference>
<accession>A0A1T2LAA6</accession>
<keyword evidence="3" id="KW-0515">Mutator protein</keyword>
<dbReference type="PRINTS" id="PR00502">
    <property type="entry name" value="NUDIXFAMILY"/>
</dbReference>
<dbReference type="GO" id="GO:0009228">
    <property type="term" value="P:thiamine biosynthetic process"/>
    <property type="evidence" value="ECO:0007669"/>
    <property type="project" value="UniProtKB-KW"/>
</dbReference>
<proteinExistence type="inferred from homology"/>
<dbReference type="InterPro" id="IPR000086">
    <property type="entry name" value="NUDIX_hydrolase_dom"/>
</dbReference>
<dbReference type="EMBL" id="MPRL01000005">
    <property type="protein sequence ID" value="OOZ41876.1"/>
    <property type="molecule type" value="Genomic_DNA"/>
</dbReference>
<dbReference type="InterPro" id="IPR015797">
    <property type="entry name" value="NUDIX_hydrolase-like_dom_sf"/>
</dbReference>
<evidence type="ECO:0000313" key="19">
    <source>
        <dbReference type="Proteomes" id="UP000191110"/>
    </source>
</evidence>
<dbReference type="GO" id="GO:0008413">
    <property type="term" value="F:8-oxo-7,8-dihydroguanosine triphosphate pyrophosphatase activity"/>
    <property type="evidence" value="ECO:0007669"/>
    <property type="project" value="TreeGrafter"/>
</dbReference>
<evidence type="ECO:0000256" key="6">
    <source>
        <dbReference type="ARBA" id="ARBA00022763"/>
    </source>
</evidence>
<keyword evidence="7" id="KW-0378">Hydrolase</keyword>
<keyword evidence="4" id="KW-0235">DNA replication</keyword>
<comment type="caution">
    <text evidence="18">The sequence shown here is derived from an EMBL/GenBank/DDBJ whole genome shotgun (WGS) entry which is preliminary data.</text>
</comment>
<dbReference type="PROSITE" id="PS51462">
    <property type="entry name" value="NUDIX"/>
    <property type="match status" value="1"/>
</dbReference>
<evidence type="ECO:0000256" key="5">
    <source>
        <dbReference type="ARBA" id="ARBA00022723"/>
    </source>
</evidence>
<dbReference type="Gene3D" id="3.20.20.70">
    <property type="entry name" value="Aldolase class I"/>
    <property type="match status" value="1"/>
</dbReference>
<dbReference type="CDD" id="cd03425">
    <property type="entry name" value="NUDIX_MutT_NudA_like"/>
    <property type="match status" value="1"/>
</dbReference>
<dbReference type="EC" id="3.6.1.55" evidence="12"/>
<dbReference type="InterPro" id="IPR029119">
    <property type="entry name" value="MutY_C"/>
</dbReference>
<keyword evidence="9" id="KW-0234">DNA repair</keyword>
<organism evidence="18 19">
    <name type="scientific">Solemya pervernicosa gill symbiont</name>
    <dbReference type="NCBI Taxonomy" id="642797"/>
    <lineage>
        <taxon>Bacteria</taxon>
        <taxon>Pseudomonadati</taxon>
        <taxon>Pseudomonadota</taxon>
        <taxon>Gammaproteobacteria</taxon>
        <taxon>sulfur-oxidizing symbionts</taxon>
    </lineage>
</organism>
<dbReference type="Gene3D" id="3.90.79.10">
    <property type="entry name" value="Nucleoside Triphosphate Pyrophosphohydrolase"/>
    <property type="match status" value="1"/>
</dbReference>
<evidence type="ECO:0000256" key="12">
    <source>
        <dbReference type="ARBA" id="ARBA00038905"/>
    </source>
</evidence>
<evidence type="ECO:0000256" key="3">
    <source>
        <dbReference type="ARBA" id="ARBA00022457"/>
    </source>
</evidence>
<protein>
    <recommendedName>
        <fullName evidence="13">8-oxo-dGTP diphosphatase</fullName>
        <ecNumber evidence="12">3.6.1.55</ecNumber>
    </recommendedName>
    <alternativeName>
        <fullName evidence="16">7,8-dihydro-8-oxoguanine-triphosphatase</fullName>
    </alternativeName>
    <alternativeName>
        <fullName evidence="15">Mutator protein MutT</fullName>
    </alternativeName>
    <alternativeName>
        <fullName evidence="14">dGTP pyrophosphohydrolase</fullName>
    </alternativeName>
</protein>
<dbReference type="GO" id="GO:0035539">
    <property type="term" value="F:8-oxo-7,8-dihydrodeoxyguanosine triphosphate pyrophosphatase activity"/>
    <property type="evidence" value="ECO:0007669"/>
    <property type="project" value="UniProtKB-EC"/>
</dbReference>
<evidence type="ECO:0000256" key="1">
    <source>
        <dbReference type="ARBA" id="ARBA00001946"/>
    </source>
</evidence>
<dbReference type="PANTHER" id="PTHR47707:SF1">
    <property type="entry name" value="NUDIX HYDROLASE FAMILY PROTEIN"/>
    <property type="match status" value="1"/>
</dbReference>
<evidence type="ECO:0000256" key="7">
    <source>
        <dbReference type="ARBA" id="ARBA00022801"/>
    </source>
</evidence>
<dbReference type="OrthoDB" id="9810648at2"/>
<dbReference type="Proteomes" id="UP000191110">
    <property type="component" value="Unassembled WGS sequence"/>
</dbReference>
<dbReference type="AlphaFoldDB" id="A0A1T2LAA6"/>
<dbReference type="InterPro" id="IPR036206">
    <property type="entry name" value="ThiamineP_synth_sf"/>
</dbReference>
<reference evidence="18 19" key="1">
    <citation type="submission" date="2016-11" db="EMBL/GenBank/DDBJ databases">
        <title>Mixed transmission modes and dynamic genome evolution in an obligate animal-bacterial symbiosis.</title>
        <authorList>
            <person name="Russell S.L."/>
            <person name="Corbett-Detig R.B."/>
            <person name="Cavanaugh C.M."/>
        </authorList>
    </citation>
    <scope>NUCLEOTIDE SEQUENCE [LARGE SCALE GENOMIC DNA]</scope>
    <source>
        <strain evidence="18">Sveles-Q1</strain>
    </source>
</reference>
<keyword evidence="19" id="KW-1185">Reference proteome</keyword>
<keyword evidence="6" id="KW-0227">DNA damage</keyword>
<dbReference type="InterPro" id="IPR013785">
    <property type="entry name" value="Aldolase_TIM"/>
</dbReference>
<dbReference type="InterPro" id="IPR020084">
    <property type="entry name" value="NUDIX_hydrolase_CS"/>
</dbReference>
<dbReference type="NCBIfam" id="NF006530">
    <property type="entry name" value="PRK08999.1"/>
    <property type="match status" value="1"/>
</dbReference>
<dbReference type="GO" id="GO:0046872">
    <property type="term" value="F:metal ion binding"/>
    <property type="evidence" value="ECO:0007669"/>
    <property type="project" value="UniProtKB-KW"/>
</dbReference>
<dbReference type="Pfam" id="PF14815">
    <property type="entry name" value="NUDIX_4"/>
    <property type="match status" value="1"/>
</dbReference>
<evidence type="ECO:0000256" key="9">
    <source>
        <dbReference type="ARBA" id="ARBA00023204"/>
    </source>
</evidence>
<comment type="catalytic activity">
    <reaction evidence="10">
        <text>8-oxo-dGTP + H2O = 8-oxo-dGMP + diphosphate + H(+)</text>
        <dbReference type="Rhea" id="RHEA:31575"/>
        <dbReference type="ChEBI" id="CHEBI:15377"/>
        <dbReference type="ChEBI" id="CHEBI:15378"/>
        <dbReference type="ChEBI" id="CHEBI:33019"/>
        <dbReference type="ChEBI" id="CHEBI:63224"/>
        <dbReference type="ChEBI" id="CHEBI:77896"/>
        <dbReference type="EC" id="3.6.1.55"/>
    </reaction>
</comment>
<evidence type="ECO:0000256" key="13">
    <source>
        <dbReference type="ARBA" id="ARBA00040794"/>
    </source>
</evidence>
<keyword evidence="8" id="KW-0460">Magnesium</keyword>
<comment type="similarity">
    <text evidence="2">Belongs to the Nudix hydrolase family.</text>
</comment>
<evidence type="ECO:0000256" key="15">
    <source>
        <dbReference type="ARBA" id="ARBA00041979"/>
    </source>
</evidence>
<dbReference type="GO" id="GO:0044716">
    <property type="term" value="F:8-oxo-GDP phosphatase activity"/>
    <property type="evidence" value="ECO:0007669"/>
    <property type="project" value="TreeGrafter"/>
</dbReference>
<dbReference type="SUPFAM" id="SSF55811">
    <property type="entry name" value="Nudix"/>
    <property type="match status" value="1"/>
</dbReference>
<evidence type="ECO:0000256" key="11">
    <source>
        <dbReference type="ARBA" id="ARBA00036904"/>
    </source>
</evidence>
<evidence type="ECO:0000256" key="4">
    <source>
        <dbReference type="ARBA" id="ARBA00022705"/>
    </source>
</evidence>
<gene>
    <name evidence="18" type="ORF">BOW53_02240</name>
</gene>
<dbReference type="Pfam" id="PF02581">
    <property type="entry name" value="TMP-TENI"/>
    <property type="match status" value="1"/>
</dbReference>
<dbReference type="SUPFAM" id="SSF51391">
    <property type="entry name" value="Thiamin phosphate synthase"/>
    <property type="match status" value="1"/>
</dbReference>
<evidence type="ECO:0000256" key="10">
    <source>
        <dbReference type="ARBA" id="ARBA00035861"/>
    </source>
</evidence>
<evidence type="ECO:0000313" key="18">
    <source>
        <dbReference type="EMBL" id="OOZ41876.1"/>
    </source>
</evidence>
<dbReference type="CDD" id="cd00564">
    <property type="entry name" value="TMP_TenI"/>
    <property type="match status" value="1"/>
</dbReference>
<sequence>MNIVVAAIIDREERVLLALRHKHLHQGGLWEFPGGKIEAGESEQAALVRELDEELGIIPCRYRRLISVPFDYADRTVVLHVWRVDEYQGEASGREEQPIEWQPIAKLREIEFPAANRPIVSALELPPHYLITGEPADNSERFLLYLQGALDQGIRLVQLRAKRLDQKAYLELANAALEKTRSIGAKLLLNATPEMVEAVGADGVHLDSQRLLSLQSRPLDNDYYVAASCHSAEQLAHAAAIDVDFAVLSPVQKTVSHPDVKPIGWQRFAAMVNDQPMPVYALGGMSGEMVSEAYRCGAQGVAAISAFWAAN</sequence>
<dbReference type="GO" id="GO:0044715">
    <property type="term" value="F:8-oxo-dGDP phosphatase activity"/>
    <property type="evidence" value="ECO:0007669"/>
    <property type="project" value="TreeGrafter"/>
</dbReference>
<keyword evidence="5" id="KW-0479">Metal-binding</keyword>
<dbReference type="InterPro" id="IPR047127">
    <property type="entry name" value="MutT-like"/>
</dbReference>